<protein>
    <recommendedName>
        <fullName evidence="3">Ribosomal protein S11</fullName>
    </recommendedName>
</protein>
<proteinExistence type="predicted"/>
<evidence type="ECO:0000313" key="1">
    <source>
        <dbReference type="EMBL" id="KAJ8935910.1"/>
    </source>
</evidence>
<evidence type="ECO:0000313" key="2">
    <source>
        <dbReference type="Proteomes" id="UP001162162"/>
    </source>
</evidence>
<evidence type="ECO:0008006" key="3">
    <source>
        <dbReference type="Google" id="ProtNLM"/>
    </source>
</evidence>
<sequence length="168" mass="18639">MSNDPDADRDRLTGARGREERTFSMYYELRGLIKISRRVRGGAGNLFGCQGHSVSIIARNSINNIMAASMFWTETTKTRAPAKKIPIDHRRGEGKSPLIHFSTGHARGANFLITKYVSPVKDEKKITPPTADEGFPFPAAFCTQLMGGNRSAWTQEGCVRKGRHKETA</sequence>
<reference evidence="1" key="1">
    <citation type="journal article" date="2023" name="Insect Mol. Biol.">
        <title>Genome sequencing provides insights into the evolution of gene families encoding plant cell wall-degrading enzymes in longhorned beetles.</title>
        <authorList>
            <person name="Shin N.R."/>
            <person name="Okamura Y."/>
            <person name="Kirsch R."/>
            <person name="Pauchet Y."/>
        </authorList>
    </citation>
    <scope>NUCLEOTIDE SEQUENCE</scope>
    <source>
        <strain evidence="1">AMC_N1</strain>
    </source>
</reference>
<comment type="caution">
    <text evidence="1">The sequence shown here is derived from an EMBL/GenBank/DDBJ whole genome shotgun (WGS) entry which is preliminary data.</text>
</comment>
<dbReference type="AlphaFoldDB" id="A0AAV8XD14"/>
<accession>A0AAV8XD14</accession>
<keyword evidence="2" id="KW-1185">Reference proteome</keyword>
<organism evidence="1 2">
    <name type="scientific">Aromia moschata</name>
    <dbReference type="NCBI Taxonomy" id="1265417"/>
    <lineage>
        <taxon>Eukaryota</taxon>
        <taxon>Metazoa</taxon>
        <taxon>Ecdysozoa</taxon>
        <taxon>Arthropoda</taxon>
        <taxon>Hexapoda</taxon>
        <taxon>Insecta</taxon>
        <taxon>Pterygota</taxon>
        <taxon>Neoptera</taxon>
        <taxon>Endopterygota</taxon>
        <taxon>Coleoptera</taxon>
        <taxon>Polyphaga</taxon>
        <taxon>Cucujiformia</taxon>
        <taxon>Chrysomeloidea</taxon>
        <taxon>Cerambycidae</taxon>
        <taxon>Cerambycinae</taxon>
        <taxon>Callichromatini</taxon>
        <taxon>Aromia</taxon>
    </lineage>
</organism>
<dbReference type="EMBL" id="JAPWTK010000815">
    <property type="protein sequence ID" value="KAJ8935910.1"/>
    <property type="molecule type" value="Genomic_DNA"/>
</dbReference>
<dbReference type="Proteomes" id="UP001162162">
    <property type="component" value="Unassembled WGS sequence"/>
</dbReference>
<name>A0AAV8XD14_9CUCU</name>
<gene>
    <name evidence="1" type="ORF">NQ318_006983</name>
</gene>